<dbReference type="Ensembl" id="ENSNMLT00000038847.1">
    <property type="protein sequence ID" value="ENSNMLP00000034881.1"/>
    <property type="gene ID" value="ENSNMLG00000021671.1"/>
</dbReference>
<dbReference type="Gene3D" id="3.30.160.60">
    <property type="entry name" value="Classic Zinc Finger"/>
    <property type="match status" value="4"/>
</dbReference>
<keyword evidence="4 7" id="KW-0863">Zinc-finger</keyword>
<name>A0A8C6UGE7_9GOBI</name>
<keyword evidence="3" id="KW-0677">Repeat</keyword>
<dbReference type="Pfam" id="PF00096">
    <property type="entry name" value="zf-C2H2"/>
    <property type="match status" value="3"/>
</dbReference>
<dbReference type="PROSITE" id="PS00028">
    <property type="entry name" value="ZINC_FINGER_C2H2_1"/>
    <property type="match status" value="4"/>
</dbReference>
<reference evidence="10" key="2">
    <citation type="submission" date="2025-09" db="UniProtKB">
        <authorList>
            <consortium name="Ensembl"/>
        </authorList>
    </citation>
    <scope>IDENTIFICATION</scope>
</reference>
<evidence type="ECO:0000256" key="5">
    <source>
        <dbReference type="ARBA" id="ARBA00022833"/>
    </source>
</evidence>
<comment type="subcellular location">
    <subcellularLocation>
        <location evidence="1">Nucleus</location>
    </subcellularLocation>
</comment>
<dbReference type="PROSITE" id="PS50157">
    <property type="entry name" value="ZINC_FINGER_C2H2_2"/>
    <property type="match status" value="4"/>
</dbReference>
<dbReference type="PANTHER" id="PTHR16515">
    <property type="entry name" value="PR DOMAIN ZINC FINGER PROTEIN"/>
    <property type="match status" value="1"/>
</dbReference>
<feature type="domain" description="C2H2-type" evidence="9">
    <location>
        <begin position="82"/>
        <end position="109"/>
    </location>
</feature>
<feature type="domain" description="C2H2-type" evidence="9">
    <location>
        <begin position="138"/>
        <end position="165"/>
    </location>
</feature>
<keyword evidence="6" id="KW-0539">Nucleus</keyword>
<accession>A0A8C6UGE7</accession>
<dbReference type="FunFam" id="3.30.160.60:FF:000912">
    <property type="entry name" value="Zinc finger protein 660"/>
    <property type="match status" value="1"/>
</dbReference>
<dbReference type="SMART" id="SM00355">
    <property type="entry name" value="ZnF_C2H2"/>
    <property type="match status" value="4"/>
</dbReference>
<dbReference type="SUPFAM" id="SSF57667">
    <property type="entry name" value="beta-beta-alpha zinc fingers"/>
    <property type="match status" value="3"/>
</dbReference>
<feature type="domain" description="C2H2-type" evidence="9">
    <location>
        <begin position="110"/>
        <end position="137"/>
    </location>
</feature>
<evidence type="ECO:0000256" key="4">
    <source>
        <dbReference type="ARBA" id="ARBA00022771"/>
    </source>
</evidence>
<evidence type="ECO:0000259" key="9">
    <source>
        <dbReference type="PROSITE" id="PS50157"/>
    </source>
</evidence>
<keyword evidence="2" id="KW-0479">Metal-binding</keyword>
<proteinExistence type="predicted"/>
<dbReference type="InterPro" id="IPR036236">
    <property type="entry name" value="Znf_C2H2_sf"/>
</dbReference>
<evidence type="ECO:0000256" key="2">
    <source>
        <dbReference type="ARBA" id="ARBA00022723"/>
    </source>
</evidence>
<feature type="region of interest" description="Disordered" evidence="8">
    <location>
        <begin position="52"/>
        <end position="76"/>
    </location>
</feature>
<evidence type="ECO:0000256" key="7">
    <source>
        <dbReference type="PROSITE-ProRule" id="PRU00042"/>
    </source>
</evidence>
<evidence type="ECO:0000256" key="8">
    <source>
        <dbReference type="SAM" id="MobiDB-lite"/>
    </source>
</evidence>
<dbReference type="PANTHER" id="PTHR16515:SF49">
    <property type="entry name" value="GASTRULA ZINC FINGER PROTEIN XLCGF49.1-LIKE-RELATED"/>
    <property type="match status" value="1"/>
</dbReference>
<protein>
    <recommendedName>
        <fullName evidence="9">C2H2-type domain-containing protein</fullName>
    </recommendedName>
</protein>
<dbReference type="FunFam" id="3.30.160.60:FF:000597">
    <property type="entry name" value="zinc finger protein 236 isoform X3"/>
    <property type="match status" value="1"/>
</dbReference>
<dbReference type="InterPro" id="IPR013087">
    <property type="entry name" value="Znf_C2H2_type"/>
</dbReference>
<sequence>MNAHSIVSVSDKHTLRHTNTPACLYHHLDSDTDNDDDWELFSCSTAKSTALFPQNKSTPEPSASVNDEDLSGAAPSAFGRKHQCSVCNKRFVTKHALQRHTRVHTGEKPFSCPACNRAFGQSDYLDRHMKIHSRDRPYSCSLCKETFAKENNLTAHMRTHTGEGVSDGAGKKHQCSVCNKRFGMKQVLQNHIRIHTGERPFSCSFCKV</sequence>
<dbReference type="FunFam" id="3.30.160.60:FF:000145">
    <property type="entry name" value="Zinc finger protein 574"/>
    <property type="match status" value="2"/>
</dbReference>
<dbReference type="InterPro" id="IPR050331">
    <property type="entry name" value="Zinc_finger"/>
</dbReference>
<organism evidence="10 11">
    <name type="scientific">Neogobius melanostomus</name>
    <name type="common">round goby</name>
    <dbReference type="NCBI Taxonomy" id="47308"/>
    <lineage>
        <taxon>Eukaryota</taxon>
        <taxon>Metazoa</taxon>
        <taxon>Chordata</taxon>
        <taxon>Craniata</taxon>
        <taxon>Vertebrata</taxon>
        <taxon>Euteleostomi</taxon>
        <taxon>Actinopterygii</taxon>
        <taxon>Neopterygii</taxon>
        <taxon>Teleostei</taxon>
        <taxon>Neoteleostei</taxon>
        <taxon>Acanthomorphata</taxon>
        <taxon>Gobiaria</taxon>
        <taxon>Gobiiformes</taxon>
        <taxon>Gobioidei</taxon>
        <taxon>Gobiidae</taxon>
        <taxon>Benthophilinae</taxon>
        <taxon>Neogobiini</taxon>
        <taxon>Neogobius</taxon>
    </lineage>
</organism>
<keyword evidence="11" id="KW-1185">Reference proteome</keyword>
<dbReference type="GO" id="GO:0005634">
    <property type="term" value="C:nucleus"/>
    <property type="evidence" value="ECO:0007669"/>
    <property type="project" value="UniProtKB-SubCell"/>
</dbReference>
<feature type="domain" description="C2H2-type" evidence="9">
    <location>
        <begin position="173"/>
        <end position="200"/>
    </location>
</feature>
<evidence type="ECO:0000256" key="6">
    <source>
        <dbReference type="ARBA" id="ARBA00023242"/>
    </source>
</evidence>
<dbReference type="AlphaFoldDB" id="A0A8C6UGE7"/>
<keyword evidence="5" id="KW-0862">Zinc</keyword>
<dbReference type="Proteomes" id="UP000694523">
    <property type="component" value="Unplaced"/>
</dbReference>
<evidence type="ECO:0000256" key="1">
    <source>
        <dbReference type="ARBA" id="ARBA00004123"/>
    </source>
</evidence>
<evidence type="ECO:0000313" key="11">
    <source>
        <dbReference type="Proteomes" id="UP000694523"/>
    </source>
</evidence>
<reference evidence="10" key="1">
    <citation type="submission" date="2025-08" db="UniProtKB">
        <authorList>
            <consortium name="Ensembl"/>
        </authorList>
    </citation>
    <scope>IDENTIFICATION</scope>
</reference>
<dbReference type="GO" id="GO:0008270">
    <property type="term" value="F:zinc ion binding"/>
    <property type="evidence" value="ECO:0007669"/>
    <property type="project" value="UniProtKB-KW"/>
</dbReference>
<evidence type="ECO:0000313" key="10">
    <source>
        <dbReference type="Ensembl" id="ENSNMLP00000034881.1"/>
    </source>
</evidence>
<evidence type="ECO:0000256" key="3">
    <source>
        <dbReference type="ARBA" id="ARBA00022737"/>
    </source>
</evidence>
<feature type="compositionally biased region" description="Polar residues" evidence="8">
    <location>
        <begin position="52"/>
        <end position="65"/>
    </location>
</feature>
<dbReference type="GO" id="GO:0010468">
    <property type="term" value="P:regulation of gene expression"/>
    <property type="evidence" value="ECO:0007669"/>
    <property type="project" value="TreeGrafter"/>
</dbReference>
<dbReference type="Pfam" id="PF13912">
    <property type="entry name" value="zf-C2H2_6"/>
    <property type="match status" value="1"/>
</dbReference>